<keyword evidence="2" id="KW-0472">Membrane</keyword>
<accession>A0A4R6EFR5</accession>
<evidence type="ECO:0000259" key="3">
    <source>
        <dbReference type="Pfam" id="PF08212"/>
    </source>
</evidence>
<dbReference type="PANTHER" id="PTHR10612">
    <property type="entry name" value="APOLIPOPROTEIN D"/>
    <property type="match status" value="1"/>
</dbReference>
<dbReference type="PRINTS" id="PR01171">
    <property type="entry name" value="BCTLIPOCALIN"/>
</dbReference>
<sequence length="191" mass="21433">MRHAGGVCTGRWKTGRKVAGALCTSLLMMAPGSAGAAEETPPVQTVAAVELERYLGKWYEIARFPMFFQRNCVGDVTADYSLREDGRIRVLNRCRTDKGFDEAEGTARVVEDSGGAKLRVSFFWPFSGDYWIIGLAPDYRWAVVGDPERKYLWILSRTPAMPLDVLEKARQAARDQGYDLGGLRYTEQRLD</sequence>
<dbReference type="GO" id="GO:0009279">
    <property type="term" value="C:cell outer membrane"/>
    <property type="evidence" value="ECO:0007669"/>
    <property type="project" value="UniProtKB-SubCell"/>
</dbReference>
<evidence type="ECO:0000313" key="5">
    <source>
        <dbReference type="Proteomes" id="UP000295129"/>
    </source>
</evidence>
<dbReference type="GO" id="GO:0006950">
    <property type="term" value="P:response to stress"/>
    <property type="evidence" value="ECO:0007669"/>
    <property type="project" value="UniProtKB-ARBA"/>
</dbReference>
<dbReference type="GO" id="GO:0008289">
    <property type="term" value="F:lipid binding"/>
    <property type="evidence" value="ECO:0007669"/>
    <property type="project" value="UniProtKB-UniRule"/>
</dbReference>
<comment type="subunit">
    <text evidence="2">Homodimer.</text>
</comment>
<evidence type="ECO:0000256" key="1">
    <source>
        <dbReference type="ARBA" id="ARBA00006889"/>
    </source>
</evidence>
<keyword evidence="2" id="KW-0998">Cell outer membrane</keyword>
<protein>
    <recommendedName>
        <fullName evidence="2">Outer membrane lipoprotein Blc</fullName>
    </recommendedName>
</protein>
<feature type="signal peptide" evidence="2">
    <location>
        <begin position="1"/>
        <end position="36"/>
    </location>
</feature>
<comment type="caution">
    <text evidence="4">The sequence shown here is derived from an EMBL/GenBank/DDBJ whole genome shotgun (WGS) entry which is preliminary data.</text>
</comment>
<dbReference type="PROSITE" id="PS00213">
    <property type="entry name" value="LIPOCALIN"/>
    <property type="match status" value="1"/>
</dbReference>
<dbReference type="Proteomes" id="UP000295129">
    <property type="component" value="Unassembled WGS sequence"/>
</dbReference>
<comment type="function">
    <text evidence="2">Involved in the storage or transport of lipids necessary for membrane maintenance under stressful conditions. Displays a binding preference for lysophospholipids.</text>
</comment>
<feature type="chain" id="PRO_5021060270" description="Outer membrane lipoprotein Blc" evidence="2">
    <location>
        <begin position="37"/>
        <end position="191"/>
    </location>
</feature>
<dbReference type="Pfam" id="PF08212">
    <property type="entry name" value="Lipocalin_2"/>
    <property type="match status" value="1"/>
</dbReference>
<comment type="subcellular location">
    <subcellularLocation>
        <location evidence="2">Cell outer membrane</location>
    </subcellularLocation>
</comment>
<comment type="similarity">
    <text evidence="1 2">Belongs to the calycin superfamily. Lipocalin family.</text>
</comment>
<proteinExistence type="inferred from homology"/>
<name>A0A4R6EFR5_9RHOO</name>
<dbReference type="PIRSF" id="PIRSF036893">
    <property type="entry name" value="Lipocalin_ApoD"/>
    <property type="match status" value="1"/>
</dbReference>
<reference evidence="4 5" key="1">
    <citation type="submission" date="2019-03" db="EMBL/GenBank/DDBJ databases">
        <title>Genomic Encyclopedia of Type Strains, Phase IV (KMG-IV): sequencing the most valuable type-strain genomes for metagenomic binning, comparative biology and taxonomic classification.</title>
        <authorList>
            <person name="Goeker M."/>
        </authorList>
    </citation>
    <scope>NUCLEOTIDE SEQUENCE [LARGE SCALE GENOMIC DNA]</scope>
    <source>
        <strain evidence="4 5">DSM 12121</strain>
    </source>
</reference>
<dbReference type="InterPro" id="IPR002446">
    <property type="entry name" value="Lipocalin_bac"/>
</dbReference>
<dbReference type="EMBL" id="SNVV01000001">
    <property type="protein sequence ID" value="TDN57135.1"/>
    <property type="molecule type" value="Genomic_DNA"/>
</dbReference>
<dbReference type="InterPro" id="IPR012674">
    <property type="entry name" value="Calycin"/>
</dbReference>
<dbReference type="AlphaFoldDB" id="A0A4R6EFR5"/>
<gene>
    <name evidence="4" type="ORF">C7389_101520</name>
</gene>
<dbReference type="SUPFAM" id="SSF50814">
    <property type="entry name" value="Lipocalins"/>
    <property type="match status" value="1"/>
</dbReference>
<dbReference type="InterPro" id="IPR000566">
    <property type="entry name" value="Lipocln_cytosolic_FA-bd_dom"/>
</dbReference>
<dbReference type="InterPro" id="IPR047202">
    <property type="entry name" value="Lipocalin_Blc-like_dom"/>
</dbReference>
<dbReference type="InterPro" id="IPR022271">
    <property type="entry name" value="Lipocalin_ApoD"/>
</dbReference>
<evidence type="ECO:0000256" key="2">
    <source>
        <dbReference type="PIRNR" id="PIRNR036893"/>
    </source>
</evidence>
<organism evidence="4 5">
    <name type="scientific">Azoarcus indigens</name>
    <dbReference type="NCBI Taxonomy" id="29545"/>
    <lineage>
        <taxon>Bacteria</taxon>
        <taxon>Pseudomonadati</taxon>
        <taxon>Pseudomonadota</taxon>
        <taxon>Betaproteobacteria</taxon>
        <taxon>Rhodocyclales</taxon>
        <taxon>Zoogloeaceae</taxon>
        <taxon>Azoarcus</taxon>
    </lineage>
</organism>
<keyword evidence="2" id="KW-0732">Signal</keyword>
<keyword evidence="2 4" id="KW-0449">Lipoprotein</keyword>
<dbReference type="PANTHER" id="PTHR10612:SF34">
    <property type="entry name" value="APOLIPOPROTEIN D"/>
    <property type="match status" value="1"/>
</dbReference>
<dbReference type="InterPro" id="IPR022272">
    <property type="entry name" value="Lipocalin_CS"/>
</dbReference>
<keyword evidence="5" id="KW-1185">Reference proteome</keyword>
<dbReference type="Gene3D" id="2.40.128.20">
    <property type="match status" value="1"/>
</dbReference>
<feature type="domain" description="Lipocalin/cytosolic fatty-acid binding" evidence="3">
    <location>
        <begin position="49"/>
        <end position="188"/>
    </location>
</feature>
<evidence type="ECO:0000313" key="4">
    <source>
        <dbReference type="EMBL" id="TDN57135.1"/>
    </source>
</evidence>
<keyword evidence="2" id="KW-0446">Lipid-binding</keyword>
<dbReference type="CDD" id="cd19438">
    <property type="entry name" value="lipocalin_Blc-like"/>
    <property type="match status" value="1"/>
</dbReference>